<organism evidence="1 2">
    <name type="scientific">Boletus edulis BED1</name>
    <dbReference type="NCBI Taxonomy" id="1328754"/>
    <lineage>
        <taxon>Eukaryota</taxon>
        <taxon>Fungi</taxon>
        <taxon>Dikarya</taxon>
        <taxon>Basidiomycota</taxon>
        <taxon>Agaricomycotina</taxon>
        <taxon>Agaricomycetes</taxon>
        <taxon>Agaricomycetidae</taxon>
        <taxon>Boletales</taxon>
        <taxon>Boletineae</taxon>
        <taxon>Boletaceae</taxon>
        <taxon>Boletoideae</taxon>
        <taxon>Boletus</taxon>
    </lineage>
</organism>
<proteinExistence type="predicted"/>
<dbReference type="SUPFAM" id="SSF49777">
    <property type="entry name" value="PEBP-like"/>
    <property type="match status" value="1"/>
</dbReference>
<feature type="non-terminal residue" evidence="1">
    <location>
        <position position="1"/>
    </location>
</feature>
<dbReference type="AlphaFoldDB" id="A0AAD4B9T9"/>
<comment type="caution">
    <text evidence="1">The sequence shown here is derived from an EMBL/GenBank/DDBJ whole genome shotgun (WGS) entry which is preliminary data.</text>
</comment>
<sequence length="56" mass="6399">HAVVCSATDVGYTLVMTDPDAPSRSDPKMGEWRHWLVSRQRHVGLCEPPWDHLVCR</sequence>
<dbReference type="Proteomes" id="UP001194468">
    <property type="component" value="Unassembled WGS sequence"/>
</dbReference>
<dbReference type="InterPro" id="IPR008914">
    <property type="entry name" value="PEBP"/>
</dbReference>
<dbReference type="InterPro" id="IPR036610">
    <property type="entry name" value="PEBP-like_sf"/>
</dbReference>
<dbReference type="Pfam" id="PF01161">
    <property type="entry name" value="PBP"/>
    <property type="match status" value="1"/>
</dbReference>
<reference evidence="1" key="1">
    <citation type="submission" date="2019-10" db="EMBL/GenBank/DDBJ databases">
        <authorList>
            <consortium name="DOE Joint Genome Institute"/>
            <person name="Kuo A."/>
            <person name="Miyauchi S."/>
            <person name="Kiss E."/>
            <person name="Drula E."/>
            <person name="Kohler A."/>
            <person name="Sanchez-Garcia M."/>
            <person name="Andreopoulos B."/>
            <person name="Barry K.W."/>
            <person name="Bonito G."/>
            <person name="Buee M."/>
            <person name="Carver A."/>
            <person name="Chen C."/>
            <person name="Cichocki N."/>
            <person name="Clum A."/>
            <person name="Culley D."/>
            <person name="Crous P.W."/>
            <person name="Fauchery L."/>
            <person name="Girlanda M."/>
            <person name="Hayes R."/>
            <person name="Keri Z."/>
            <person name="LaButti K."/>
            <person name="Lipzen A."/>
            <person name="Lombard V."/>
            <person name="Magnuson J."/>
            <person name="Maillard F."/>
            <person name="Morin E."/>
            <person name="Murat C."/>
            <person name="Nolan M."/>
            <person name="Ohm R."/>
            <person name="Pangilinan J."/>
            <person name="Pereira M."/>
            <person name="Perotto S."/>
            <person name="Peter M."/>
            <person name="Riley R."/>
            <person name="Sitrit Y."/>
            <person name="Stielow B."/>
            <person name="Szollosi G."/>
            <person name="Zifcakova L."/>
            <person name="Stursova M."/>
            <person name="Spatafora J.W."/>
            <person name="Tedersoo L."/>
            <person name="Vaario L.-M."/>
            <person name="Yamada A."/>
            <person name="Yan M."/>
            <person name="Wang P."/>
            <person name="Xu J."/>
            <person name="Bruns T."/>
            <person name="Baldrian P."/>
            <person name="Vilgalys R."/>
            <person name="Henrissat B."/>
            <person name="Grigoriev I.V."/>
            <person name="Hibbett D."/>
            <person name="Nagy L.G."/>
            <person name="Martin F.M."/>
        </authorList>
    </citation>
    <scope>NUCLEOTIDE SEQUENCE</scope>
    <source>
        <strain evidence="1">BED1</strain>
    </source>
</reference>
<evidence type="ECO:0000313" key="2">
    <source>
        <dbReference type="Proteomes" id="UP001194468"/>
    </source>
</evidence>
<gene>
    <name evidence="1" type="ORF">L210DRAFT_3434826</name>
</gene>
<dbReference type="Gene3D" id="3.90.280.10">
    <property type="entry name" value="PEBP-like"/>
    <property type="match status" value="1"/>
</dbReference>
<dbReference type="InterPro" id="IPR001858">
    <property type="entry name" value="Phosphatidylethanolamine-bd_CS"/>
</dbReference>
<evidence type="ECO:0000313" key="1">
    <source>
        <dbReference type="EMBL" id="KAF8414558.1"/>
    </source>
</evidence>
<reference evidence="1" key="2">
    <citation type="journal article" date="2020" name="Nat. Commun.">
        <title>Large-scale genome sequencing of mycorrhizal fungi provides insights into the early evolution of symbiotic traits.</title>
        <authorList>
            <person name="Miyauchi S."/>
            <person name="Kiss E."/>
            <person name="Kuo A."/>
            <person name="Drula E."/>
            <person name="Kohler A."/>
            <person name="Sanchez-Garcia M."/>
            <person name="Morin E."/>
            <person name="Andreopoulos B."/>
            <person name="Barry K.W."/>
            <person name="Bonito G."/>
            <person name="Buee M."/>
            <person name="Carver A."/>
            <person name="Chen C."/>
            <person name="Cichocki N."/>
            <person name="Clum A."/>
            <person name="Culley D."/>
            <person name="Crous P.W."/>
            <person name="Fauchery L."/>
            <person name="Girlanda M."/>
            <person name="Hayes R.D."/>
            <person name="Keri Z."/>
            <person name="LaButti K."/>
            <person name="Lipzen A."/>
            <person name="Lombard V."/>
            <person name="Magnuson J."/>
            <person name="Maillard F."/>
            <person name="Murat C."/>
            <person name="Nolan M."/>
            <person name="Ohm R.A."/>
            <person name="Pangilinan J."/>
            <person name="Pereira M.F."/>
            <person name="Perotto S."/>
            <person name="Peter M."/>
            <person name="Pfister S."/>
            <person name="Riley R."/>
            <person name="Sitrit Y."/>
            <person name="Stielow J.B."/>
            <person name="Szollosi G."/>
            <person name="Zifcakova L."/>
            <person name="Stursova M."/>
            <person name="Spatafora J.W."/>
            <person name="Tedersoo L."/>
            <person name="Vaario L.M."/>
            <person name="Yamada A."/>
            <person name="Yan M."/>
            <person name="Wang P."/>
            <person name="Xu J."/>
            <person name="Bruns T."/>
            <person name="Baldrian P."/>
            <person name="Vilgalys R."/>
            <person name="Dunand C."/>
            <person name="Henrissat B."/>
            <person name="Grigoriev I.V."/>
            <person name="Hibbett D."/>
            <person name="Nagy L.G."/>
            <person name="Martin F.M."/>
        </authorList>
    </citation>
    <scope>NUCLEOTIDE SEQUENCE</scope>
    <source>
        <strain evidence="1">BED1</strain>
    </source>
</reference>
<protein>
    <submittedName>
        <fullName evidence="1">Uncharacterized protein</fullName>
    </submittedName>
</protein>
<dbReference type="PROSITE" id="PS01220">
    <property type="entry name" value="PBP"/>
    <property type="match status" value="1"/>
</dbReference>
<name>A0AAD4B9T9_BOLED</name>
<dbReference type="EMBL" id="WHUW01000486">
    <property type="protein sequence ID" value="KAF8414558.1"/>
    <property type="molecule type" value="Genomic_DNA"/>
</dbReference>
<keyword evidence="2" id="KW-1185">Reference proteome</keyword>
<accession>A0AAD4B9T9</accession>